<proteinExistence type="inferred from homology"/>
<dbReference type="PANTHER" id="PTHR47683">
    <property type="entry name" value="PSEUDOURIDINE SYNTHASE FAMILY PROTEIN-RELATED"/>
    <property type="match status" value="1"/>
</dbReference>
<evidence type="ECO:0000256" key="3">
    <source>
        <dbReference type="ARBA" id="ARBA00023235"/>
    </source>
</evidence>
<dbReference type="InterPro" id="IPR020103">
    <property type="entry name" value="PsdUridine_synth_cat_dom_sf"/>
</dbReference>
<dbReference type="NCBIfam" id="TIGR00093">
    <property type="entry name" value="pseudouridine synthase"/>
    <property type="match status" value="1"/>
</dbReference>
<comment type="similarity">
    <text evidence="2 7">Belongs to the pseudouridine synthase RsuA family.</text>
</comment>
<dbReference type="PANTHER" id="PTHR47683:SF2">
    <property type="entry name" value="RNA-BINDING S4 DOMAIN-CONTAINING PROTEIN"/>
    <property type="match status" value="1"/>
</dbReference>
<evidence type="ECO:0000259" key="10">
    <source>
        <dbReference type="Pfam" id="PF01479"/>
    </source>
</evidence>
<dbReference type="GO" id="GO:0160138">
    <property type="term" value="F:23S rRNA pseudouridine(2604) synthase activity"/>
    <property type="evidence" value="ECO:0007669"/>
    <property type="project" value="UniProtKB-EC"/>
</dbReference>
<dbReference type="InterPro" id="IPR000748">
    <property type="entry name" value="PsdUridine_synth_RsuA/RluB/E/F"/>
</dbReference>
<dbReference type="EC" id="5.4.99.-" evidence="7"/>
<dbReference type="SUPFAM" id="SSF55174">
    <property type="entry name" value="Alpha-L RNA-binding motif"/>
    <property type="match status" value="1"/>
</dbReference>
<dbReference type="InterPro" id="IPR006145">
    <property type="entry name" value="PsdUridine_synth_RsuA/RluA"/>
</dbReference>
<evidence type="ECO:0000256" key="2">
    <source>
        <dbReference type="ARBA" id="ARBA00008348"/>
    </source>
</evidence>
<reference evidence="11 12" key="1">
    <citation type="submission" date="2019-03" db="EMBL/GenBank/DDBJ databases">
        <title>Genomic Encyclopedia of Type Strains, Phase IV (KMG-IV): sequencing the most valuable type-strain genomes for metagenomic binning, comparative biology and taxonomic classification.</title>
        <authorList>
            <person name="Goeker M."/>
        </authorList>
    </citation>
    <scope>NUCLEOTIDE SEQUENCE [LARGE SCALE GENOMIC DNA]</scope>
    <source>
        <strain evidence="11 12">DSM 18401</strain>
    </source>
</reference>
<evidence type="ECO:0000256" key="6">
    <source>
        <dbReference type="PROSITE-ProRule" id="PRU00182"/>
    </source>
</evidence>
<feature type="compositionally biased region" description="Low complexity" evidence="8">
    <location>
        <begin position="22"/>
        <end position="34"/>
    </location>
</feature>
<evidence type="ECO:0000256" key="4">
    <source>
        <dbReference type="ARBA" id="ARBA00036390"/>
    </source>
</evidence>
<evidence type="ECO:0000256" key="7">
    <source>
        <dbReference type="RuleBase" id="RU003887"/>
    </source>
</evidence>
<dbReference type="AlphaFoldDB" id="A0A4R2CQ25"/>
<accession>A0A4R2CQ25</accession>
<dbReference type="Pfam" id="PF01479">
    <property type="entry name" value="S4"/>
    <property type="match status" value="1"/>
</dbReference>
<dbReference type="Gene3D" id="3.10.290.10">
    <property type="entry name" value="RNA-binding S4 domain"/>
    <property type="match status" value="1"/>
</dbReference>
<comment type="caution">
    <text evidence="11">The sequence shown here is derived from an EMBL/GenBank/DDBJ whole genome shotgun (WGS) entry which is preliminary data.</text>
</comment>
<comment type="catalytic activity">
    <reaction evidence="5">
        <text>uridine(2604) in 23S rRNA = pseudouridine(2604) in 23S rRNA</text>
        <dbReference type="Rhea" id="RHEA:38875"/>
        <dbReference type="Rhea" id="RHEA-COMP:10093"/>
        <dbReference type="Rhea" id="RHEA-COMP:10094"/>
        <dbReference type="ChEBI" id="CHEBI:65314"/>
        <dbReference type="ChEBI" id="CHEBI:65315"/>
        <dbReference type="EC" id="5.4.99.21"/>
    </reaction>
</comment>
<keyword evidence="12" id="KW-1185">Reference proteome</keyword>
<dbReference type="Gene3D" id="3.30.70.1560">
    <property type="entry name" value="Alpha-L RNA-binding motif"/>
    <property type="match status" value="1"/>
</dbReference>
<organism evidence="11 12">
    <name type="scientific">Shinella granuli</name>
    <dbReference type="NCBI Taxonomy" id="323621"/>
    <lineage>
        <taxon>Bacteria</taxon>
        <taxon>Pseudomonadati</taxon>
        <taxon>Pseudomonadota</taxon>
        <taxon>Alphaproteobacteria</taxon>
        <taxon>Hyphomicrobiales</taxon>
        <taxon>Rhizobiaceae</taxon>
        <taxon>Shinella</taxon>
    </lineage>
</organism>
<feature type="domain" description="Pseudouridine synthase RsuA/RluA-like" evidence="9">
    <location>
        <begin position="99"/>
        <end position="232"/>
    </location>
</feature>
<feature type="domain" description="RNA-binding S4" evidence="10">
    <location>
        <begin position="40"/>
        <end position="75"/>
    </location>
</feature>
<evidence type="ECO:0000256" key="1">
    <source>
        <dbReference type="ARBA" id="ARBA00000073"/>
    </source>
</evidence>
<dbReference type="SUPFAM" id="SSF55120">
    <property type="entry name" value="Pseudouridine synthase"/>
    <property type="match status" value="1"/>
</dbReference>
<dbReference type="CDD" id="cd02870">
    <property type="entry name" value="PseudoU_synth_RsuA_like"/>
    <property type="match status" value="1"/>
</dbReference>
<name>A0A4R2CQ25_SHIGR</name>
<dbReference type="InterPro" id="IPR002942">
    <property type="entry name" value="S4_RNA-bd"/>
</dbReference>
<dbReference type="PROSITE" id="PS01149">
    <property type="entry name" value="PSI_RSU"/>
    <property type="match status" value="1"/>
</dbReference>
<dbReference type="GO" id="GO:0003723">
    <property type="term" value="F:RNA binding"/>
    <property type="evidence" value="ECO:0007669"/>
    <property type="project" value="UniProtKB-KW"/>
</dbReference>
<evidence type="ECO:0000256" key="8">
    <source>
        <dbReference type="SAM" id="MobiDB-lite"/>
    </source>
</evidence>
<evidence type="ECO:0000313" key="11">
    <source>
        <dbReference type="EMBL" id="TCN41554.1"/>
    </source>
</evidence>
<dbReference type="Proteomes" id="UP000295351">
    <property type="component" value="Unassembled WGS sequence"/>
</dbReference>
<comment type="catalytic activity">
    <reaction evidence="1">
        <text>a uridine in RNA = a pseudouridine in RNA</text>
        <dbReference type="Rhea" id="RHEA:48348"/>
        <dbReference type="Rhea" id="RHEA-COMP:12068"/>
        <dbReference type="Rhea" id="RHEA-COMP:12069"/>
        <dbReference type="ChEBI" id="CHEBI:65314"/>
        <dbReference type="ChEBI" id="CHEBI:65315"/>
    </reaction>
</comment>
<dbReference type="GO" id="GO:0000455">
    <property type="term" value="P:enzyme-directed rRNA pseudouridine synthesis"/>
    <property type="evidence" value="ECO:0007669"/>
    <property type="project" value="UniProtKB-ARBA"/>
</dbReference>
<dbReference type="CDD" id="cd00165">
    <property type="entry name" value="S4"/>
    <property type="match status" value="1"/>
</dbReference>
<protein>
    <recommendedName>
        <fullName evidence="7">Pseudouridine synthase</fullName>
        <ecNumber evidence="7">5.4.99.-</ecNumber>
    </recommendedName>
</protein>
<dbReference type="EMBL" id="SLVX01000013">
    <property type="protein sequence ID" value="TCN41554.1"/>
    <property type="molecule type" value="Genomic_DNA"/>
</dbReference>
<feature type="region of interest" description="Disordered" evidence="8">
    <location>
        <begin position="1"/>
        <end position="38"/>
    </location>
</feature>
<feature type="compositionally biased region" description="Basic residues" evidence="8">
    <location>
        <begin position="1"/>
        <end position="10"/>
    </location>
</feature>
<dbReference type="PROSITE" id="PS50889">
    <property type="entry name" value="S4"/>
    <property type="match status" value="1"/>
</dbReference>
<keyword evidence="3 7" id="KW-0413">Isomerase</keyword>
<dbReference type="InterPro" id="IPR018496">
    <property type="entry name" value="PsdUridine_synth_RsuA/RluB_CS"/>
</dbReference>
<dbReference type="InterPro" id="IPR042092">
    <property type="entry name" value="PsdUridine_s_RsuA/RluB/E/F_cat"/>
</dbReference>
<evidence type="ECO:0000259" key="9">
    <source>
        <dbReference type="Pfam" id="PF00849"/>
    </source>
</evidence>
<dbReference type="InterPro" id="IPR036986">
    <property type="entry name" value="S4_RNA-bd_sf"/>
</dbReference>
<evidence type="ECO:0000256" key="5">
    <source>
        <dbReference type="ARBA" id="ARBA00036535"/>
    </source>
</evidence>
<keyword evidence="6" id="KW-0694">RNA-binding</keyword>
<dbReference type="Pfam" id="PF00849">
    <property type="entry name" value="PseudoU_synth_2"/>
    <property type="match status" value="1"/>
</dbReference>
<comment type="catalytic activity">
    <reaction evidence="4">
        <text>uridine(35) in tRNA(Tyr) = pseudouridine(35) in tRNA(Tyr)</text>
        <dbReference type="Rhea" id="RHEA:60556"/>
        <dbReference type="Rhea" id="RHEA-COMP:15607"/>
        <dbReference type="Rhea" id="RHEA-COMP:15608"/>
        <dbReference type="ChEBI" id="CHEBI:65314"/>
        <dbReference type="ChEBI" id="CHEBI:65315"/>
    </reaction>
</comment>
<gene>
    <name evidence="11" type="ORF">EV665_113150</name>
</gene>
<evidence type="ECO:0000313" key="12">
    <source>
        <dbReference type="Proteomes" id="UP000295351"/>
    </source>
</evidence>
<dbReference type="InterPro" id="IPR050343">
    <property type="entry name" value="RsuA_PseudoU_synthase"/>
</dbReference>
<dbReference type="InterPro" id="IPR020094">
    <property type="entry name" value="TruA/RsuA/RluB/E/F_N"/>
</dbReference>
<sequence length="275" mass="30350">MAKDTRKRPKPAPPRRADTAPKARAAASPKAPSAGKRVTLPRALSKLGFCSRTEAEGLIAAGRVAVAGRVVTDPETWIDLADARITVDGAAVVAEKPVYLMLNKPRGLVTTRHDPEGRPTVFDCLKHLDPAHLSPVGRLDKASEGLLLFSNDTEFANALLDPKTHVAKTYHVQIDRIADRPVLDALEKGVHHDGEFLRARSVRRLRDGERNSWLEIVLDEGRNRQIRRMLEALDIACLRLVRVAIGDLVLGDLAKGAVRPLTEAEVKRLRRLVRR</sequence>
<dbReference type="Gene3D" id="3.30.70.580">
    <property type="entry name" value="Pseudouridine synthase I, catalytic domain, N-terminal subdomain"/>
    <property type="match status" value="1"/>
</dbReference>
<dbReference type="RefSeq" id="WP_133035396.1">
    <property type="nucleotide sequence ID" value="NZ_BAABEI010000012.1"/>
</dbReference>